<keyword evidence="4 8" id="KW-0812">Transmembrane</keyword>
<evidence type="ECO:0000256" key="8">
    <source>
        <dbReference type="SAM" id="Phobius"/>
    </source>
</evidence>
<dbReference type="VEuPathDB" id="FungiDB:SCODWIG_00698"/>
<evidence type="ECO:0000313" key="11">
    <source>
        <dbReference type="Proteomes" id="UP000262825"/>
    </source>
</evidence>
<sequence length="603" mass="67214">MSENIKAALSGEKSQPESSSIDIIQTAFENDENNNIYDNEKHIGKRNIAHRFIDSFRKREDLPESYEIEITPSGQEHQVSKSKLDQGLPPRISSAMSLCTGVGTGLLVSGGKSLHYGGPAGLTIAYGLVGMVVYFVIDAASEVAVAYPTVPGGFNACYSILIDESFSFATVWLFLLQWLTVFPLELITLSLVMQYWNTSVDPDVWVLIFYVFLICVHMFGTRGYGEVEFIFSICKVLLIAGFFIFAIVINCGGGGKDGYIGGKYWHDPGAFQGPTAETHFKGICYVLVIAYFSYGGVELSTFNVAEHANPRRSMPSNVKKVMYRVLLIYFVPLLLVCFLVPYNSPDLMGSSGASATHASPFVLAASLHGVRVVPHFINAVILISVTSVSNSAMYAAPRLFYALAELGYAPKFMKYIDRRGRPSLGILVCAVIGVIAYSTTSPQREQVFTWLSSIAGLSEVFTWAGICINQVRFRQALKYNGRSIDELAYKTKTGIWGSCFAAFFSILVLIAQFWVALAPIGENGKCDAEVFFENYLAVPIWIVFYLGYKIYKKDWRLWIPVNEIDLDGSRKIYDVEVLQQEEAEYKEQLRHKGWLARAYAFWC</sequence>
<dbReference type="OrthoDB" id="3900342at2759"/>
<dbReference type="Pfam" id="PF00324">
    <property type="entry name" value="AA_permease"/>
    <property type="match status" value="1"/>
</dbReference>
<feature type="transmembrane region" description="Helical" evidence="8">
    <location>
        <begin position="494"/>
        <end position="515"/>
    </location>
</feature>
<dbReference type="InterPro" id="IPR004762">
    <property type="entry name" value="Amino_acid_permease_fungi"/>
</dbReference>
<organism evidence="10 11">
    <name type="scientific">Saccharomycodes ludwigii</name>
    <dbReference type="NCBI Taxonomy" id="36035"/>
    <lineage>
        <taxon>Eukaryota</taxon>
        <taxon>Fungi</taxon>
        <taxon>Dikarya</taxon>
        <taxon>Ascomycota</taxon>
        <taxon>Saccharomycotina</taxon>
        <taxon>Saccharomycetes</taxon>
        <taxon>Saccharomycodales</taxon>
        <taxon>Saccharomycodaceae</taxon>
        <taxon>Saccharomycodes</taxon>
    </lineage>
</organism>
<evidence type="ECO:0000256" key="3">
    <source>
        <dbReference type="ARBA" id="ARBA00022448"/>
    </source>
</evidence>
<dbReference type="EMBL" id="UFAJ01000067">
    <property type="protein sequence ID" value="SSD58937.1"/>
    <property type="molecule type" value="Genomic_DNA"/>
</dbReference>
<dbReference type="PIRSF" id="PIRSF006060">
    <property type="entry name" value="AA_transporter"/>
    <property type="match status" value="1"/>
</dbReference>
<feature type="transmembrane region" description="Helical" evidence="8">
    <location>
        <begin position="229"/>
        <end position="249"/>
    </location>
</feature>
<keyword evidence="7 8" id="KW-0472">Membrane</keyword>
<dbReference type="Gene3D" id="1.20.1740.10">
    <property type="entry name" value="Amino acid/polyamine transporter I"/>
    <property type="match status" value="1"/>
</dbReference>
<keyword evidence="6 8" id="KW-1133">Transmembrane helix</keyword>
<keyword evidence="3" id="KW-0813">Transport</keyword>
<proteinExistence type="inferred from homology"/>
<gene>
    <name evidence="10" type="ORF">SCODWIG_00698</name>
</gene>
<dbReference type="GO" id="GO:0016020">
    <property type="term" value="C:membrane"/>
    <property type="evidence" value="ECO:0007669"/>
    <property type="project" value="UniProtKB-SubCell"/>
</dbReference>
<feature type="transmembrane region" description="Helical" evidence="8">
    <location>
        <begin position="204"/>
        <end position="223"/>
    </location>
</feature>
<dbReference type="Proteomes" id="UP000262825">
    <property type="component" value="Unassembled WGS sequence"/>
</dbReference>
<dbReference type="PANTHER" id="PTHR43341">
    <property type="entry name" value="AMINO ACID PERMEASE"/>
    <property type="match status" value="1"/>
</dbReference>
<feature type="domain" description="Amino acid permease/ SLC12A" evidence="9">
    <location>
        <begin position="96"/>
        <end position="559"/>
    </location>
</feature>
<evidence type="ECO:0000256" key="6">
    <source>
        <dbReference type="ARBA" id="ARBA00022989"/>
    </source>
</evidence>
<protein>
    <submittedName>
        <fullName evidence="10">Probable Leu/Val/Ile amino-acid permease</fullName>
    </submittedName>
</protein>
<name>A0A376B2N6_9ASCO</name>
<evidence type="ECO:0000256" key="2">
    <source>
        <dbReference type="ARBA" id="ARBA00006983"/>
    </source>
</evidence>
<evidence type="ECO:0000259" key="9">
    <source>
        <dbReference type="Pfam" id="PF00324"/>
    </source>
</evidence>
<evidence type="ECO:0000256" key="5">
    <source>
        <dbReference type="ARBA" id="ARBA00022970"/>
    </source>
</evidence>
<dbReference type="InterPro" id="IPR050524">
    <property type="entry name" value="APC_YAT"/>
</dbReference>
<keyword evidence="11" id="KW-1185">Reference proteome</keyword>
<evidence type="ECO:0000256" key="1">
    <source>
        <dbReference type="ARBA" id="ARBA00004141"/>
    </source>
</evidence>
<keyword evidence="5" id="KW-0029">Amino-acid transport</keyword>
<dbReference type="AlphaFoldDB" id="A0A376B2N6"/>
<reference evidence="11" key="1">
    <citation type="submission" date="2018-06" db="EMBL/GenBank/DDBJ databases">
        <authorList>
            <person name="Guldener U."/>
        </authorList>
    </citation>
    <scope>NUCLEOTIDE SEQUENCE [LARGE SCALE GENOMIC DNA]</scope>
    <source>
        <strain evidence="11">UTAD17</strain>
    </source>
</reference>
<feature type="transmembrane region" description="Helical" evidence="8">
    <location>
        <begin position="321"/>
        <end position="342"/>
    </location>
</feature>
<dbReference type="GO" id="GO:0015171">
    <property type="term" value="F:amino acid transmembrane transporter activity"/>
    <property type="evidence" value="ECO:0007669"/>
    <property type="project" value="TreeGrafter"/>
</dbReference>
<feature type="transmembrane region" description="Helical" evidence="8">
    <location>
        <begin position="535"/>
        <end position="551"/>
    </location>
</feature>
<feature type="transmembrane region" description="Helical" evidence="8">
    <location>
        <begin position="422"/>
        <end position="438"/>
    </location>
</feature>
<dbReference type="PANTHER" id="PTHR43341:SF7">
    <property type="entry name" value="LEU_VAL_ILE AMINO-ACID PERMEASE-RELATED"/>
    <property type="match status" value="1"/>
</dbReference>
<accession>A0A376B2N6</accession>
<evidence type="ECO:0000256" key="4">
    <source>
        <dbReference type="ARBA" id="ARBA00022692"/>
    </source>
</evidence>
<evidence type="ECO:0000256" key="7">
    <source>
        <dbReference type="ARBA" id="ARBA00023136"/>
    </source>
</evidence>
<comment type="subcellular location">
    <subcellularLocation>
        <location evidence="1">Membrane</location>
        <topology evidence="1">Multi-pass membrane protein</topology>
    </subcellularLocation>
</comment>
<comment type="similarity">
    <text evidence="2">Belongs to the amino acid-polyamine-organocation (APC) superfamily. YAT (TC 2.A.3.10) family.</text>
</comment>
<feature type="transmembrane region" description="Helical" evidence="8">
    <location>
        <begin position="450"/>
        <end position="473"/>
    </location>
</feature>
<dbReference type="NCBIfam" id="TIGR00913">
    <property type="entry name" value="2A0310"/>
    <property type="match status" value="1"/>
</dbReference>
<feature type="transmembrane region" description="Helical" evidence="8">
    <location>
        <begin position="171"/>
        <end position="192"/>
    </location>
</feature>
<dbReference type="FunFam" id="1.20.1740.10:FF:000017">
    <property type="entry name" value="Amino acid permease"/>
    <property type="match status" value="1"/>
</dbReference>
<evidence type="ECO:0000313" key="10">
    <source>
        <dbReference type="EMBL" id="SSD58937.1"/>
    </source>
</evidence>
<feature type="transmembrane region" description="Helical" evidence="8">
    <location>
        <begin position="376"/>
        <end position="401"/>
    </location>
</feature>
<feature type="transmembrane region" description="Helical" evidence="8">
    <location>
        <begin position="116"/>
        <end position="137"/>
    </location>
</feature>
<dbReference type="InterPro" id="IPR004841">
    <property type="entry name" value="AA-permease/SLC12A_dom"/>
</dbReference>